<dbReference type="Proteomes" id="UP000266723">
    <property type="component" value="Unassembled WGS sequence"/>
</dbReference>
<evidence type="ECO:0000313" key="1">
    <source>
        <dbReference type="EMBL" id="KAF2561537.1"/>
    </source>
</evidence>
<dbReference type="AlphaFoldDB" id="A0A3N6PZK0"/>
<comment type="caution">
    <text evidence="1">The sequence shown here is derived from an EMBL/GenBank/DDBJ whole genome shotgun (WGS) entry which is preliminary data.</text>
</comment>
<dbReference type="EMBL" id="QGKV02000299">
    <property type="protein sequence ID" value="KAF3591555.1"/>
    <property type="molecule type" value="Genomic_DNA"/>
</dbReference>
<name>A0A3N6PZK0_BRACR</name>
<evidence type="ECO:0000313" key="2">
    <source>
        <dbReference type="EMBL" id="KAF3591555.1"/>
    </source>
</evidence>
<gene>
    <name evidence="2" type="ORF">DY000_02022331</name>
    <name evidence="1" type="ORF">F2Q70_00015466</name>
</gene>
<protein>
    <submittedName>
        <fullName evidence="1">Uncharacterized protein</fullName>
    </submittedName>
</protein>
<dbReference type="EMBL" id="QGKY02001250">
    <property type="protein sequence ID" value="KAF2561537.1"/>
    <property type="molecule type" value="Genomic_DNA"/>
</dbReference>
<reference evidence="2 3" key="3">
    <citation type="journal article" date="2020" name="BMC Genomics">
        <title>Intraspecific diversification of the crop wild relative Brassica cretica Lam. using demographic model selection.</title>
        <authorList>
            <person name="Kioukis A."/>
            <person name="Michalopoulou V.A."/>
            <person name="Briers L."/>
            <person name="Pirintsos S."/>
            <person name="Studholme D.J."/>
            <person name="Pavlidis P."/>
            <person name="Sarris P.F."/>
        </authorList>
    </citation>
    <scope>NUCLEOTIDE SEQUENCE [LARGE SCALE GENOMIC DNA]</scope>
    <source>
        <strain evidence="3">cv. PFS-1207/04</strain>
        <strain evidence="2">PFS-1207/04</strain>
    </source>
</reference>
<sequence>MNSDSATVALLQYCSYSNSRFSATVSVNGAATLSLDFLATVSFGAAATVSFGAAATV</sequence>
<keyword evidence="3" id="KW-1185">Reference proteome</keyword>
<accession>A0A3N6PZK0</accession>
<reference evidence="2" key="2">
    <citation type="submission" date="2019-12" db="EMBL/GenBank/DDBJ databases">
        <authorList>
            <person name="Studholme D.J."/>
            <person name="Sarris P."/>
        </authorList>
    </citation>
    <scope>NUCLEOTIDE SEQUENCE</scope>
    <source>
        <strain evidence="2">PFS-1207/04</strain>
        <tissue evidence="2">Leaf</tissue>
    </source>
</reference>
<organism evidence="1">
    <name type="scientific">Brassica cretica</name>
    <name type="common">Mustard</name>
    <dbReference type="NCBI Taxonomy" id="69181"/>
    <lineage>
        <taxon>Eukaryota</taxon>
        <taxon>Viridiplantae</taxon>
        <taxon>Streptophyta</taxon>
        <taxon>Embryophyta</taxon>
        <taxon>Tracheophyta</taxon>
        <taxon>Spermatophyta</taxon>
        <taxon>Magnoliopsida</taxon>
        <taxon>eudicotyledons</taxon>
        <taxon>Gunneridae</taxon>
        <taxon>Pentapetalae</taxon>
        <taxon>rosids</taxon>
        <taxon>malvids</taxon>
        <taxon>Brassicales</taxon>
        <taxon>Brassicaceae</taxon>
        <taxon>Brassiceae</taxon>
        <taxon>Brassica</taxon>
    </lineage>
</organism>
<reference evidence="1" key="1">
    <citation type="submission" date="2019-12" db="EMBL/GenBank/DDBJ databases">
        <title>Genome sequencing and annotation of Brassica cretica.</title>
        <authorList>
            <person name="Studholme D.J."/>
            <person name="Sarris P.F."/>
        </authorList>
    </citation>
    <scope>NUCLEOTIDE SEQUENCE</scope>
    <source>
        <strain evidence="1">PFS-102/07</strain>
        <tissue evidence="1">Leaf</tissue>
    </source>
</reference>
<proteinExistence type="predicted"/>
<evidence type="ECO:0000313" key="3">
    <source>
        <dbReference type="Proteomes" id="UP000266723"/>
    </source>
</evidence>